<keyword evidence="4" id="KW-0067">ATP-binding</keyword>
<evidence type="ECO:0000259" key="5">
    <source>
        <dbReference type="PROSITE" id="PS50893"/>
    </source>
</evidence>
<evidence type="ECO:0000256" key="4">
    <source>
        <dbReference type="ARBA" id="ARBA00022840"/>
    </source>
</evidence>
<dbReference type="GO" id="GO:0016887">
    <property type="term" value="F:ATP hydrolysis activity"/>
    <property type="evidence" value="ECO:0007669"/>
    <property type="project" value="InterPro"/>
</dbReference>
<evidence type="ECO:0000256" key="2">
    <source>
        <dbReference type="ARBA" id="ARBA00022448"/>
    </source>
</evidence>
<dbReference type="PANTHER" id="PTHR42798:SF6">
    <property type="entry name" value="CELL DIVISION ATP-BINDING PROTEIN FTSE"/>
    <property type="match status" value="1"/>
</dbReference>
<organism evidence="6">
    <name type="scientific">uncultured bacterium</name>
    <name type="common">gcode 4</name>
    <dbReference type="NCBI Taxonomy" id="1234023"/>
    <lineage>
        <taxon>Bacteria</taxon>
        <taxon>environmental samples</taxon>
    </lineage>
</organism>
<dbReference type="AlphaFoldDB" id="K2GYZ9"/>
<dbReference type="InterPro" id="IPR003439">
    <property type="entry name" value="ABC_transporter-like_ATP-bd"/>
</dbReference>
<sequence length="232" mass="27489">MKEENIIEMKELYKSYYLENNQEVPVLKWVNLKIKKNEFVAIMWESGSGKSTLLNIIWFLHPLTWWKYFLDWDDISEIKDDETLSYIRNKKIGFIFQQFFLLPRLSSLENVALPSIYAWTWGEKREGIAAELLEKVWLWEKIFNRPWELSGWQQQRVAIARALVNNPEILLADEPTGNLDSSTTQEIMKLISDFKKQGKTIIMVTHARDVAKYADRIIFLKDGKVIDENYTF</sequence>
<dbReference type="SMART" id="SM00382">
    <property type="entry name" value="AAA"/>
    <property type="match status" value="1"/>
</dbReference>
<comment type="caution">
    <text evidence="6">The sequence shown here is derived from an EMBL/GenBank/DDBJ whole genome shotgun (WGS) entry which is preliminary data.</text>
</comment>
<gene>
    <name evidence="6" type="ORF">ACD_3C00035G0005</name>
</gene>
<dbReference type="CDD" id="cd03255">
    <property type="entry name" value="ABC_MJ0796_LolCDE_FtsE"/>
    <property type="match status" value="1"/>
</dbReference>
<dbReference type="PROSITE" id="PS50893">
    <property type="entry name" value="ABC_TRANSPORTER_2"/>
    <property type="match status" value="1"/>
</dbReference>
<dbReference type="SUPFAM" id="SSF52540">
    <property type="entry name" value="P-loop containing nucleoside triphosphate hydrolases"/>
    <property type="match status" value="1"/>
</dbReference>
<dbReference type="PANTHER" id="PTHR42798">
    <property type="entry name" value="LIPOPROTEIN-RELEASING SYSTEM ATP-BINDING PROTEIN LOLD"/>
    <property type="match status" value="1"/>
</dbReference>
<dbReference type="Pfam" id="PF00005">
    <property type="entry name" value="ABC_tran"/>
    <property type="match status" value="1"/>
</dbReference>
<name>K2GYZ9_9BACT</name>
<dbReference type="InterPro" id="IPR027417">
    <property type="entry name" value="P-loop_NTPase"/>
</dbReference>
<dbReference type="GO" id="GO:0005524">
    <property type="term" value="F:ATP binding"/>
    <property type="evidence" value="ECO:0007669"/>
    <property type="project" value="UniProtKB-KW"/>
</dbReference>
<accession>K2GYZ9</accession>
<keyword evidence="2" id="KW-0813">Transport</keyword>
<proteinExistence type="inferred from homology"/>
<dbReference type="Gene3D" id="3.40.50.300">
    <property type="entry name" value="P-loop containing nucleotide triphosphate hydrolases"/>
    <property type="match status" value="1"/>
</dbReference>
<reference evidence="6" key="1">
    <citation type="journal article" date="2012" name="Science">
        <title>Fermentation, hydrogen, and sulfur metabolism in multiple uncultivated bacterial phyla.</title>
        <authorList>
            <person name="Wrighton K.C."/>
            <person name="Thomas B.C."/>
            <person name="Sharon I."/>
            <person name="Miller C.S."/>
            <person name="Castelle C.J."/>
            <person name="VerBerkmoes N.C."/>
            <person name="Wilkins M.J."/>
            <person name="Hettich R.L."/>
            <person name="Lipton M.S."/>
            <person name="Williams K.H."/>
            <person name="Long P.E."/>
            <person name="Banfield J.F."/>
        </authorList>
    </citation>
    <scope>NUCLEOTIDE SEQUENCE [LARGE SCALE GENOMIC DNA]</scope>
</reference>
<keyword evidence="3" id="KW-0547">Nucleotide-binding</keyword>
<evidence type="ECO:0000256" key="1">
    <source>
        <dbReference type="ARBA" id="ARBA00005417"/>
    </source>
</evidence>
<feature type="domain" description="ABC transporter" evidence="5">
    <location>
        <begin position="7"/>
        <end position="231"/>
    </location>
</feature>
<protein>
    <recommendedName>
        <fullName evidence="5">ABC transporter domain-containing protein</fullName>
    </recommendedName>
</protein>
<dbReference type="InterPro" id="IPR003593">
    <property type="entry name" value="AAA+_ATPase"/>
</dbReference>
<dbReference type="EMBL" id="AMFJ01000309">
    <property type="protein sequence ID" value="EKE28655.1"/>
    <property type="molecule type" value="Genomic_DNA"/>
</dbReference>
<dbReference type="FunFam" id="3.40.50.300:FF:000032">
    <property type="entry name" value="Export ABC transporter ATP-binding protein"/>
    <property type="match status" value="1"/>
</dbReference>
<evidence type="ECO:0000256" key="3">
    <source>
        <dbReference type="ARBA" id="ARBA00022741"/>
    </source>
</evidence>
<evidence type="ECO:0000313" key="6">
    <source>
        <dbReference type="EMBL" id="EKE28655.1"/>
    </source>
</evidence>
<dbReference type="InterPro" id="IPR017911">
    <property type="entry name" value="MacB-like_ATP-bd"/>
</dbReference>
<dbReference type="GO" id="GO:0098796">
    <property type="term" value="C:membrane protein complex"/>
    <property type="evidence" value="ECO:0007669"/>
    <property type="project" value="UniProtKB-ARBA"/>
</dbReference>
<dbReference type="GO" id="GO:0022857">
    <property type="term" value="F:transmembrane transporter activity"/>
    <property type="evidence" value="ECO:0007669"/>
    <property type="project" value="UniProtKB-ARBA"/>
</dbReference>
<comment type="similarity">
    <text evidence="1">Belongs to the ABC transporter superfamily.</text>
</comment>